<sequence>MSGLDRFDDEIYDFAREEGKEIGFVMGASAMYDFIFNNLENAEFKDNPDALYEDFLKKINNDPDFLSFYLDVSEFVDDFSSYLDEENELFN</sequence>
<dbReference type="STRING" id="999415.HMPREF9943_00909"/>
<protein>
    <submittedName>
        <fullName evidence="1">Uncharacterized protein</fullName>
    </submittedName>
</protein>
<accession>M2P932</accession>
<evidence type="ECO:0000313" key="1">
    <source>
        <dbReference type="EMBL" id="EMD16867.1"/>
    </source>
</evidence>
<keyword evidence="2" id="KW-1185">Reference proteome</keyword>
<gene>
    <name evidence="1" type="ORF">HMPREF9943_00909</name>
</gene>
<organism evidence="1 2">
    <name type="scientific">Eggerthia catenaformis OT 569 = DSM 20559</name>
    <dbReference type="NCBI Taxonomy" id="999415"/>
    <lineage>
        <taxon>Bacteria</taxon>
        <taxon>Bacillati</taxon>
        <taxon>Bacillota</taxon>
        <taxon>Erysipelotrichia</taxon>
        <taxon>Erysipelotrichales</taxon>
        <taxon>Coprobacillaceae</taxon>
        <taxon>Eggerthia</taxon>
    </lineage>
</organism>
<evidence type="ECO:0000313" key="2">
    <source>
        <dbReference type="Proteomes" id="UP000011758"/>
    </source>
</evidence>
<reference evidence="1 2" key="1">
    <citation type="submission" date="2013-02" db="EMBL/GenBank/DDBJ databases">
        <title>The Genome Sequence of Lactobacillus catenaformis F0143.</title>
        <authorList>
            <consortium name="The Broad Institute Genome Sequencing Platform"/>
            <person name="Earl A."/>
            <person name="Ward D."/>
            <person name="Feldgarden M."/>
            <person name="Gevers D."/>
            <person name="Izard J."/>
            <person name="Blanton J.M."/>
            <person name="Mathney J."/>
            <person name="Dewhirst F.E."/>
            <person name="Young S.K."/>
            <person name="Zeng Q."/>
            <person name="Gargeya S."/>
            <person name="Fitzgerald M."/>
            <person name="Haas B."/>
            <person name="Abouelleil A."/>
            <person name="Alvarado L."/>
            <person name="Arachchi H.M."/>
            <person name="Berlin A."/>
            <person name="Chapman S.B."/>
            <person name="Gearin G."/>
            <person name="Goldberg J."/>
            <person name="Griggs A."/>
            <person name="Gujja S."/>
            <person name="Hansen M."/>
            <person name="Heiman D."/>
            <person name="Howarth C."/>
            <person name="Larimer J."/>
            <person name="Lui A."/>
            <person name="MacDonald P.J.P."/>
            <person name="McCowen C."/>
            <person name="Montmayeur A."/>
            <person name="Murphy C."/>
            <person name="Neiman D."/>
            <person name="Pearson M."/>
            <person name="Priest M."/>
            <person name="Roberts A."/>
            <person name="Saif S."/>
            <person name="Shea T."/>
            <person name="Sisk P."/>
            <person name="Stolte C."/>
            <person name="Sykes S."/>
            <person name="Wortman J."/>
            <person name="Nusbaum C."/>
            <person name="Birren B."/>
        </authorList>
    </citation>
    <scope>NUCLEOTIDE SEQUENCE [LARGE SCALE GENOMIC DNA]</scope>
    <source>
        <strain evidence="1 2">OT 569</strain>
    </source>
</reference>
<dbReference type="AlphaFoldDB" id="M2P932"/>
<dbReference type="BioCyc" id="ECAT999415-HMP:GTTI-932-MONOMER"/>
<comment type="caution">
    <text evidence="1">The sequence shown here is derived from an EMBL/GenBank/DDBJ whole genome shotgun (WGS) entry which is preliminary data.</text>
</comment>
<name>M2P932_9FIRM</name>
<dbReference type="EMBL" id="AGEJ01000013">
    <property type="protein sequence ID" value="EMD16867.1"/>
    <property type="molecule type" value="Genomic_DNA"/>
</dbReference>
<dbReference type="RefSeq" id="WP_004802485.1">
    <property type="nucleotide sequence ID" value="NZ_KB446647.1"/>
</dbReference>
<proteinExistence type="predicted"/>
<dbReference type="Proteomes" id="UP000011758">
    <property type="component" value="Unassembled WGS sequence"/>
</dbReference>